<evidence type="ECO:0000256" key="5">
    <source>
        <dbReference type="ARBA" id="ARBA00022737"/>
    </source>
</evidence>
<dbReference type="FunFam" id="2.60.40.60:FF:000021">
    <property type="entry name" value="FAT atypical cadherin 1"/>
    <property type="match status" value="2"/>
</dbReference>
<feature type="domain" description="Cadherin" evidence="19">
    <location>
        <begin position="408"/>
        <end position="506"/>
    </location>
</feature>
<keyword evidence="11" id="KW-0325">Glycoprotein</keyword>
<feature type="region of interest" description="Disordered" evidence="14">
    <location>
        <begin position="2671"/>
        <end position="2710"/>
    </location>
</feature>
<evidence type="ECO:0000256" key="14">
    <source>
        <dbReference type="SAM" id="MobiDB-lite"/>
    </source>
</evidence>
<dbReference type="InterPro" id="IPR015919">
    <property type="entry name" value="Cadherin-like_sf"/>
</dbReference>
<evidence type="ECO:0000256" key="6">
    <source>
        <dbReference type="ARBA" id="ARBA00022837"/>
    </source>
</evidence>
<evidence type="ECO:0000256" key="16">
    <source>
        <dbReference type="SAM" id="SignalP"/>
    </source>
</evidence>
<feature type="disulfide bond" evidence="13">
    <location>
        <begin position="2505"/>
        <end position="2514"/>
    </location>
</feature>
<feature type="domain" description="Cadherin" evidence="19">
    <location>
        <begin position="175"/>
        <end position="360"/>
    </location>
</feature>
<dbReference type="Gene3D" id="2.60.40.60">
    <property type="entry name" value="Cadherins"/>
    <property type="match status" value="20"/>
</dbReference>
<dbReference type="SMART" id="SM00282">
    <property type="entry name" value="LamG"/>
    <property type="match status" value="1"/>
</dbReference>
<gene>
    <name evidence="20" type="ORF">Z043_111674</name>
</gene>
<dbReference type="PROSITE" id="PS50026">
    <property type="entry name" value="EGF_3"/>
    <property type="match status" value="4"/>
</dbReference>
<keyword evidence="5" id="KW-0677">Repeat</keyword>
<dbReference type="FunFam" id="2.60.40.60:FF:000052">
    <property type="entry name" value="FAT atypical cadherin 1"/>
    <property type="match status" value="1"/>
</dbReference>
<comment type="caution">
    <text evidence="20">The sequence shown here is derived from an EMBL/GenBank/DDBJ whole genome shotgun (WGS) entry which is preliminary data.</text>
</comment>
<feature type="domain" description="Cadherin" evidence="19">
    <location>
        <begin position="819"/>
        <end position="920"/>
    </location>
</feature>
<feature type="domain" description="Cadherin" evidence="19">
    <location>
        <begin position="2072"/>
        <end position="2174"/>
    </location>
</feature>
<feature type="domain" description="Cadherin" evidence="19">
    <location>
        <begin position="605"/>
        <end position="718"/>
    </location>
</feature>
<evidence type="ECO:0000313" key="21">
    <source>
        <dbReference type="Proteomes" id="UP000034805"/>
    </source>
</evidence>
<dbReference type="Gene3D" id="2.10.25.10">
    <property type="entry name" value="Laminin"/>
    <property type="match status" value="4"/>
</dbReference>
<keyword evidence="9 15" id="KW-0472">Membrane</keyword>
<evidence type="ECO:0000313" key="20">
    <source>
        <dbReference type="EMBL" id="KPP69561.1"/>
    </source>
</evidence>
<feature type="domain" description="EGF-like" evidence="18">
    <location>
        <begin position="2479"/>
        <end position="2515"/>
    </location>
</feature>
<dbReference type="Gene3D" id="2.60.120.200">
    <property type="match status" value="1"/>
</dbReference>
<dbReference type="Pfam" id="PF02210">
    <property type="entry name" value="Laminin_G_2"/>
    <property type="match status" value="1"/>
</dbReference>
<keyword evidence="7" id="KW-0130">Cell adhesion</keyword>
<feature type="domain" description="Cadherin" evidence="19">
    <location>
        <begin position="1543"/>
        <end position="1648"/>
    </location>
</feature>
<dbReference type="FunFam" id="2.60.40.60:FF:000071">
    <property type="entry name" value="FAT atypical cadherin 1"/>
    <property type="match status" value="1"/>
</dbReference>
<dbReference type="SMART" id="SM00179">
    <property type="entry name" value="EGF_CA"/>
    <property type="match status" value="3"/>
</dbReference>
<feature type="domain" description="Cadherin" evidence="19">
    <location>
        <begin position="1649"/>
        <end position="1758"/>
    </location>
</feature>
<dbReference type="PROSITE" id="PS50025">
    <property type="entry name" value="LAM_G_DOMAIN"/>
    <property type="match status" value="1"/>
</dbReference>
<dbReference type="InterPro" id="IPR013320">
    <property type="entry name" value="ConA-like_dom_sf"/>
</dbReference>
<evidence type="ECO:0000256" key="10">
    <source>
        <dbReference type="ARBA" id="ARBA00023157"/>
    </source>
</evidence>
<feature type="domain" description="EGF-like" evidence="18">
    <location>
        <begin position="2401"/>
        <end position="2440"/>
    </location>
</feature>
<evidence type="ECO:0000256" key="9">
    <source>
        <dbReference type="ARBA" id="ARBA00023136"/>
    </source>
</evidence>
<dbReference type="FunFam" id="2.60.40.60:FF:000065">
    <property type="entry name" value="FAT atypical cadherin 1"/>
    <property type="match status" value="1"/>
</dbReference>
<keyword evidence="6 12" id="KW-0106">Calcium</keyword>
<dbReference type="FunFam" id="2.60.40.60:FF:000053">
    <property type="entry name" value="FAT atypical cadherin 3"/>
    <property type="match status" value="1"/>
</dbReference>
<dbReference type="PROSITE" id="PS00010">
    <property type="entry name" value="ASX_HYDROXYL"/>
    <property type="match status" value="1"/>
</dbReference>
<dbReference type="FunFam" id="2.60.40.60:FF:000089">
    <property type="entry name" value="FAT atypical cadherin 1"/>
    <property type="match status" value="1"/>
</dbReference>
<dbReference type="CDD" id="cd00110">
    <property type="entry name" value="LamG"/>
    <property type="match status" value="1"/>
</dbReference>
<dbReference type="CDD" id="cd00054">
    <property type="entry name" value="EGF_CA"/>
    <property type="match status" value="4"/>
</dbReference>
<dbReference type="FunFam" id="2.10.25.10:FF:000057">
    <property type="entry name" value="protocadherin Fat 1 isoform X2"/>
    <property type="match status" value="1"/>
</dbReference>
<feature type="transmembrane region" description="Helical" evidence="15">
    <location>
        <begin position="2822"/>
        <end position="2839"/>
    </location>
</feature>
<evidence type="ECO:0000256" key="12">
    <source>
        <dbReference type="PROSITE-ProRule" id="PRU00043"/>
    </source>
</evidence>
<dbReference type="FunFam" id="2.60.40.60:FF:000020">
    <property type="entry name" value="Dachsous cadherin-related 1b"/>
    <property type="match status" value="1"/>
</dbReference>
<dbReference type="EMBL" id="JARO02003896">
    <property type="protein sequence ID" value="KPP69561.1"/>
    <property type="molecule type" value="Genomic_DNA"/>
</dbReference>
<feature type="domain" description="Cadherin" evidence="19">
    <location>
        <begin position="1022"/>
        <end position="1122"/>
    </location>
</feature>
<dbReference type="Proteomes" id="UP000034805">
    <property type="component" value="Unassembled WGS sequence"/>
</dbReference>
<dbReference type="Pfam" id="PF00028">
    <property type="entry name" value="Cadherin"/>
    <property type="match status" value="18"/>
</dbReference>
<feature type="domain" description="Cadherin" evidence="19">
    <location>
        <begin position="1332"/>
        <end position="1435"/>
    </location>
</feature>
<dbReference type="SUPFAM" id="SSF49899">
    <property type="entry name" value="Concanavalin A-like lectins/glucanases"/>
    <property type="match status" value="1"/>
</dbReference>
<dbReference type="PANTHER" id="PTHR24026">
    <property type="entry name" value="FAT ATYPICAL CADHERIN-RELATED"/>
    <property type="match status" value="1"/>
</dbReference>
<dbReference type="PROSITE" id="PS01186">
    <property type="entry name" value="EGF_2"/>
    <property type="match status" value="2"/>
</dbReference>
<dbReference type="InterPro" id="IPR000742">
    <property type="entry name" value="EGF"/>
</dbReference>
<dbReference type="FunFam" id="2.60.40.60:FF:000026">
    <property type="entry name" value="FAT atypical cadherin 1"/>
    <property type="match status" value="2"/>
</dbReference>
<dbReference type="FunFam" id="2.60.40.60:FF:000061">
    <property type="entry name" value="FAT atypical cadherin 3"/>
    <property type="match status" value="2"/>
</dbReference>
<dbReference type="Pfam" id="PF00008">
    <property type="entry name" value="EGF"/>
    <property type="match status" value="2"/>
</dbReference>
<dbReference type="PANTHER" id="PTHR24026:SF126">
    <property type="entry name" value="PROTOCADHERIN FAT 4"/>
    <property type="match status" value="1"/>
</dbReference>
<keyword evidence="8 15" id="KW-1133">Transmembrane helix</keyword>
<feature type="transmembrane region" description="Helical" evidence="15">
    <location>
        <begin position="2536"/>
        <end position="2556"/>
    </location>
</feature>
<feature type="chain" id="PRO_5006027393" evidence="16">
    <location>
        <begin position="19"/>
        <end position="2848"/>
    </location>
</feature>
<dbReference type="FunFam" id="2.60.40.60:FF:000033">
    <property type="entry name" value="FAT atypical cadherin 1"/>
    <property type="match status" value="1"/>
</dbReference>
<evidence type="ECO:0000259" key="18">
    <source>
        <dbReference type="PROSITE" id="PS50026"/>
    </source>
</evidence>
<evidence type="ECO:0000259" key="17">
    <source>
        <dbReference type="PROSITE" id="PS50025"/>
    </source>
</evidence>
<feature type="domain" description="Cadherin" evidence="19">
    <location>
        <begin position="1759"/>
        <end position="1864"/>
    </location>
</feature>
<keyword evidence="10 13" id="KW-1015">Disulfide bond</keyword>
<dbReference type="SUPFAM" id="SSF57196">
    <property type="entry name" value="EGF/Laminin"/>
    <property type="match status" value="4"/>
</dbReference>
<feature type="disulfide bond" evidence="13">
    <location>
        <begin position="2389"/>
        <end position="2398"/>
    </location>
</feature>
<feature type="domain" description="Cadherin" evidence="19">
    <location>
        <begin position="1865"/>
        <end position="1966"/>
    </location>
</feature>
<dbReference type="FunFam" id="2.60.40.60:FF:000032">
    <property type="entry name" value="FAT atypical cadherin 1"/>
    <property type="match status" value="1"/>
</dbReference>
<dbReference type="GO" id="GO:0005886">
    <property type="term" value="C:plasma membrane"/>
    <property type="evidence" value="ECO:0007669"/>
    <property type="project" value="UniProtKB-SubCell"/>
</dbReference>
<feature type="domain" description="Cadherin" evidence="19">
    <location>
        <begin position="1123"/>
        <end position="1229"/>
    </location>
</feature>
<feature type="domain" description="EGF-like" evidence="18">
    <location>
        <begin position="2441"/>
        <end position="2477"/>
    </location>
</feature>
<dbReference type="GO" id="GO:0007156">
    <property type="term" value="P:homophilic cell adhesion via plasma membrane adhesion molecules"/>
    <property type="evidence" value="ECO:0007669"/>
    <property type="project" value="InterPro"/>
</dbReference>
<dbReference type="SMART" id="SM00112">
    <property type="entry name" value="CA"/>
    <property type="match status" value="20"/>
</dbReference>
<dbReference type="FunFam" id="2.60.40.60:FF:000013">
    <property type="entry name" value="Cadherin EGF LAG seven-pass G-type receptor"/>
    <property type="match status" value="1"/>
</dbReference>
<keyword evidence="4 16" id="KW-0732">Signal</keyword>
<accession>A0A0N8JZK1</accession>
<dbReference type="Pfam" id="PF07645">
    <property type="entry name" value="EGF_CA"/>
    <property type="match status" value="1"/>
</dbReference>
<dbReference type="InterPro" id="IPR000152">
    <property type="entry name" value="EGF-type_Asp/Asn_hydroxyl_site"/>
</dbReference>
<sequence>MWLLFLAVGLIGTQELLGQETAPHHWLSVHGTDRGAAPPSSFIEVYAEVHNVNDDALQAVKPTYYLSIMENTPGGVSVVRLKAFYRDSASSSGFSFRISFGNSHSFFDISSRTGVIKTTSRKLDREQHEEHLLEVVIQVLDENDNKPQFLKKIYRIKLPEWHKLEQQKAEKWHPVYRLIASDKDKGHNAEISYSIEGGDEQQKFKIEPQTGLVSSRGFFSAGHYDILTIKAVDGGWPQKSSSCHLHIEWVPVPQLSSRLQGFDLMSFTFAVMESVPVAHVVGMVTMETTDTPIWFQITGGDYESHIDVTKGSGAIAVAKPLNAKRKSYYNLTVEATDGTRFTKMQVYIKVIEANNHGPQFSKAVYEITISEDTPPGTEVQDQDFPAKHSLARVDINVEKASDNHPWFSSSTYVGRVFETAAVGFSALQVTAVDKDRDQTAEAFYSTESGNTVNSFSADTAAKVLDHKSEKQFDLGVKETEGAQPPMNIVSTFQMDVTSSENTTPKFTKQQLSVEISERAPVGTFVCSIKASRQSSVLYQIKEGNINNSFSINARSGVVITQNLLDYETLPLYKMVVLGTNLSGMTSNTTLQIRLKDENDNAPIFSQVEFTGKVNESAPLNSTILAGDDSPLVVRALDMDSGANGRLVYRIVEPSAQNYFAIDSSTGAVRTVGSLDYEQRRFLQFTVQVHDMGTPRLFAQTAASITIEVIDVNDCSPKFSKDLYETFVMVPTYKGVTVTTVSATDNDSGEHSQLVFSISNGNVANKFQIDPGSGVIFIHNATGLHSQYQLTVNVSDGRFSSAVPVIINVKERTESTMKFDRYLYTATVEENSSERKMLVVISPVGRHKNEPMFYTLLSVDTRFQVGRTSGVLSTNGVPFDREDESSFDVVVEVSKRGETSEVAHVCVKVTVKDVNDNAPVFVNLPYRAEVQVDADIGQPVVQVTATDRDAGRNAHIHYRFQEPQEHFRITPSGEISLKRRFKEENLRTKFAVYVVAEDEGEPVLSSTAEVQISVVKKVIPVLEKSFYAVEIPENVQLHTPLVHIQANSSAGTRLVYSISEGDPFHHFSIGFNTGVIEVVRALDYETLPVYRLSVRATDSLAGAHATVFVNITLVDVNDNSPVFTKAVYTVSLSEASVVGTLVLQVLASDADSGSNKALFYQLIEDRNYDSDFFRIDPSGGAIWTTHMLDHEKIQKHFLKVIVVDGGAPALSSDATVVIDVVDVNDNSPVFIQPFYDATLSERAPNGRFVTQVQALDADSSDFGKLKYSIFYGNEDHTFAVDAKSGQIHVSNHQMLKADFVYNLNVSVSDGIFYSWAIVWVVVTAVNMHSPSFSHKELVVELEENSPIGTLAAQITAADADPGLYGQVTYFIINDFAKETFFITEKGDIFTVESLDRENTRGKVIPIRLMAKDGGGKVGFCIINVILTDINDNAPQFTAAEYRASIASHVSKGTTVLKIAATDLDVGINADILYAIETSIEKVEEKFALETHSGVIVTKESLIGLEGDFYSFHVRAKDAGSPSRQSLVPVYVSVLRPDVHAPIFSEPHYRFSISEDLLIGTEIGVIQAETEESVIYSLVRGNTPEGNREGTFAIDHDTGLLKLKKRIDHEITRWYLFTLLAQSNHKGREIVSAVDVHIQIKDINDNSPQFDASHYKAFTVENLPGGTVVIQAKATDLDAGVNGQVTYRLDAQQENNDIWHLFAIDSETGWITTLKQLDREKQSTYTLGVVATDKGERVRLSATTKVEVTVVDVDDNPPRFTADVYKGTVTEGNPLFSSPVAILSTTDVDSEHVNSPLSCYITGGNPLGQLALENSLGEWKVFVKKPLDREERENYLLNITATDGTFVVNTTVEVKVLDENDNSPVFEKALYAARVPEDVLTGQIILQVSAADADINSNAQISYKLLGDGSKVFSINSSTGELKTARPLDREEKAFYRLLVQATDGGGRHSQSDVEITVEDINDNAPQFTADTFSFTVFEKTETNTLLEQLQAVDLDAGVNSSIIYSLVDSADGWFSIDERSGIMRLEKPLNKQLQALYILVAQARDQGPAQTLSSTCQVIISVQEADKNPPVFHRKEYIVSVPEDIATGTRILSVFAVSRNSEAEIFYSVANDNEHMKFRIDSHAGDIFTIESLDYEQSHEHYLTVEAADRSVPSLSSTVTVHIIVTDVNDNSSTFSQDANDAVVGSLTFGGKGYIKLHLLENESQEVMKLSLQLRTFSSQATIMYSEGTDYSALEILHGRLQYRFQCGNTSGMVSVPSAQVNDGKWHTVLLEMNSNYTKLTLDQVYSASSSSQGTLCTLSLDRSIFLGGCLQQPGARLPHVPSVSCSLQGCLGAVVLNGRELILTPMSDGDLLDVTPGCSITLPQACSSNPCSNGGTCITVPEGGYFCQCRGLYVGTRCEIGPSSCASNPCLYGGTCIPAASVKDNFFCQCKGQYSGKRCEVGPYCKDNPCKNNGTCIESLDGPKCQCELGFQGPRCLEDVDECMTNPCSNGGQCKNTYGSYKCSCSRGFGGRLCELKVEVQHELVSSSWENILQEVFGAAVFVVSMIMLVLIFILIHKKLSNPSKLNSEDHEQMVTNIFLQNPFFDTKISRNICTKVPPQVPVQPVCHTSFEDCTIPEHRESNLFSLDSAPSCKSVTVCNTTPSMPPPPISSFPSNSSSIRRPNCDYDYDGRAVQLHPPKKPLQENSCQLSDVQSQSSLQPESSDDSGYHWDTSDWMPSLPLPSVLEFPQFEEMKTPASLFNEQAISKTDFLGEDDINSDFPLSPDDFSIQEDLPTFTDYAVYSTSRPNMMYKTFTAYMICTYKMTNMTSPMYTNYMTQKPNMAYTICMAIMGYMAYMSNMNNVTYMN</sequence>
<dbReference type="PROSITE" id="PS01187">
    <property type="entry name" value="EGF_CA"/>
    <property type="match status" value="1"/>
</dbReference>
<dbReference type="InterPro" id="IPR020894">
    <property type="entry name" value="Cadherin_CS"/>
</dbReference>
<dbReference type="FunFam" id="2.60.40.60:FF:000051">
    <property type="entry name" value="FAT atypical cadherin 1"/>
    <property type="match status" value="1"/>
</dbReference>
<keyword evidence="3 15" id="KW-0812">Transmembrane</keyword>
<evidence type="ECO:0000256" key="2">
    <source>
        <dbReference type="ARBA" id="ARBA00022536"/>
    </source>
</evidence>
<dbReference type="FunFam" id="2.60.40.60:FF:000059">
    <property type="entry name" value="FAT atypical cadherin 3"/>
    <property type="match status" value="1"/>
</dbReference>
<feature type="domain" description="Cadherin" evidence="19">
    <location>
        <begin position="507"/>
        <end position="604"/>
    </location>
</feature>
<dbReference type="InterPro" id="IPR001881">
    <property type="entry name" value="EGF-like_Ca-bd_dom"/>
</dbReference>
<protein>
    <submittedName>
        <fullName evidence="20">Protocadherin Fat 1-like</fullName>
    </submittedName>
</protein>
<evidence type="ECO:0000256" key="15">
    <source>
        <dbReference type="SAM" id="Phobius"/>
    </source>
</evidence>
<feature type="signal peptide" evidence="16">
    <location>
        <begin position="1"/>
        <end position="18"/>
    </location>
</feature>
<feature type="domain" description="Cadherin" evidence="19">
    <location>
        <begin position="1436"/>
        <end position="1542"/>
    </location>
</feature>
<evidence type="ECO:0000256" key="8">
    <source>
        <dbReference type="ARBA" id="ARBA00022989"/>
    </source>
</evidence>
<dbReference type="SMART" id="SM00181">
    <property type="entry name" value="EGF"/>
    <property type="match status" value="4"/>
</dbReference>
<comment type="subcellular location">
    <subcellularLocation>
        <location evidence="1">Membrane</location>
        <topology evidence="1">Single-pass type I membrane protein</topology>
    </subcellularLocation>
</comment>
<dbReference type="GO" id="GO:0005509">
    <property type="term" value="F:calcium ion binding"/>
    <property type="evidence" value="ECO:0007669"/>
    <property type="project" value="UniProtKB-UniRule"/>
</dbReference>
<dbReference type="PRINTS" id="PR00205">
    <property type="entry name" value="CADHERIN"/>
</dbReference>
<proteinExistence type="predicted"/>
<dbReference type="PROSITE" id="PS00022">
    <property type="entry name" value="EGF_1"/>
    <property type="match status" value="4"/>
</dbReference>
<feature type="compositionally biased region" description="Low complexity" evidence="14">
    <location>
        <begin position="2687"/>
        <end position="2700"/>
    </location>
</feature>
<feature type="domain" description="Laminin G" evidence="17">
    <location>
        <begin position="2183"/>
        <end position="2358"/>
    </location>
</feature>
<evidence type="ECO:0000256" key="1">
    <source>
        <dbReference type="ARBA" id="ARBA00004479"/>
    </source>
</evidence>
<dbReference type="PROSITE" id="PS50268">
    <property type="entry name" value="CADHERIN_2"/>
    <property type="match status" value="20"/>
</dbReference>
<dbReference type="FunFam" id="2.10.25.10:FF:000125">
    <property type="entry name" value="Neurogenic locus notch protein-like"/>
    <property type="match status" value="1"/>
</dbReference>
<dbReference type="InterPro" id="IPR018097">
    <property type="entry name" value="EGF_Ca-bd_CS"/>
</dbReference>
<organism evidence="20 21">
    <name type="scientific">Scleropages formosus</name>
    <name type="common">Asian bonytongue</name>
    <name type="synonym">Osteoglossum formosum</name>
    <dbReference type="NCBI Taxonomy" id="113540"/>
    <lineage>
        <taxon>Eukaryota</taxon>
        <taxon>Metazoa</taxon>
        <taxon>Chordata</taxon>
        <taxon>Craniata</taxon>
        <taxon>Vertebrata</taxon>
        <taxon>Euteleostomi</taxon>
        <taxon>Actinopterygii</taxon>
        <taxon>Neopterygii</taxon>
        <taxon>Teleostei</taxon>
        <taxon>Osteoglossocephala</taxon>
        <taxon>Osteoglossomorpha</taxon>
        <taxon>Osteoglossiformes</taxon>
        <taxon>Osteoglossidae</taxon>
        <taxon>Scleropages</taxon>
    </lineage>
</organism>
<evidence type="ECO:0000256" key="13">
    <source>
        <dbReference type="PROSITE-ProRule" id="PRU00076"/>
    </source>
</evidence>
<feature type="disulfide bond" evidence="13">
    <location>
        <begin position="2430"/>
        <end position="2439"/>
    </location>
</feature>
<feature type="disulfide bond" evidence="13">
    <location>
        <begin position="2467"/>
        <end position="2476"/>
    </location>
</feature>
<dbReference type="CDD" id="cd11304">
    <property type="entry name" value="Cadherin_repeat"/>
    <property type="match status" value="19"/>
</dbReference>
<comment type="caution">
    <text evidence="13">Lacks conserved residue(s) required for the propagation of feature annotation.</text>
</comment>
<dbReference type="SUPFAM" id="SSF49313">
    <property type="entry name" value="Cadherin-like"/>
    <property type="match status" value="20"/>
</dbReference>
<name>A0A0N8JZK1_SCLFO</name>
<feature type="domain" description="Cadherin" evidence="19">
    <location>
        <begin position="9"/>
        <end position="64"/>
    </location>
</feature>
<dbReference type="InterPro" id="IPR049883">
    <property type="entry name" value="NOTCH1_EGF-like"/>
</dbReference>
<evidence type="ECO:0000259" key="19">
    <source>
        <dbReference type="PROSITE" id="PS50268"/>
    </source>
</evidence>
<keyword evidence="2 13" id="KW-0245">EGF-like domain</keyword>
<dbReference type="FunFam" id="2.60.40.60:FF:000058">
    <property type="entry name" value="FAT atypical cadherin 3"/>
    <property type="match status" value="1"/>
</dbReference>
<feature type="domain" description="Cadherin" evidence="19">
    <location>
        <begin position="60"/>
        <end position="176"/>
    </location>
</feature>
<dbReference type="InterPro" id="IPR001791">
    <property type="entry name" value="Laminin_G"/>
</dbReference>
<dbReference type="InterPro" id="IPR002126">
    <property type="entry name" value="Cadherin-like_dom"/>
</dbReference>
<feature type="domain" description="EGF-like" evidence="18">
    <location>
        <begin position="2362"/>
        <end position="2399"/>
    </location>
</feature>
<feature type="domain" description="Cadherin" evidence="19">
    <location>
        <begin position="734"/>
        <end position="818"/>
    </location>
</feature>
<dbReference type="GO" id="GO:0009653">
    <property type="term" value="P:anatomical structure morphogenesis"/>
    <property type="evidence" value="ECO:0007669"/>
    <property type="project" value="UniProtKB-ARBA"/>
</dbReference>
<feature type="domain" description="Cadherin" evidence="19">
    <location>
        <begin position="1230"/>
        <end position="1331"/>
    </location>
</feature>
<feature type="domain" description="Cadherin" evidence="19">
    <location>
        <begin position="921"/>
        <end position="1021"/>
    </location>
</feature>
<evidence type="ECO:0000256" key="7">
    <source>
        <dbReference type="ARBA" id="ARBA00022889"/>
    </source>
</evidence>
<evidence type="ECO:0000256" key="3">
    <source>
        <dbReference type="ARBA" id="ARBA00022692"/>
    </source>
</evidence>
<evidence type="ECO:0000256" key="11">
    <source>
        <dbReference type="ARBA" id="ARBA00023180"/>
    </source>
</evidence>
<feature type="domain" description="Cadherin" evidence="19">
    <location>
        <begin position="1967"/>
        <end position="2071"/>
    </location>
</feature>
<dbReference type="PROSITE" id="PS00232">
    <property type="entry name" value="CADHERIN_1"/>
    <property type="match status" value="7"/>
</dbReference>
<evidence type="ECO:0000256" key="4">
    <source>
        <dbReference type="ARBA" id="ARBA00022729"/>
    </source>
</evidence>
<reference evidence="20 21" key="1">
    <citation type="submission" date="2015-08" db="EMBL/GenBank/DDBJ databases">
        <title>The genome of the Asian arowana (Scleropages formosus).</title>
        <authorList>
            <person name="Tan M.H."/>
            <person name="Gan H.M."/>
            <person name="Croft L.J."/>
            <person name="Austin C.M."/>
        </authorList>
    </citation>
    <scope>NUCLEOTIDE SEQUENCE [LARGE SCALE GENOMIC DNA]</scope>
    <source>
        <strain evidence="20">Aro1</strain>
    </source>
</reference>